<proteinExistence type="predicted"/>
<dbReference type="PANTHER" id="PTHR43861">
    <property type="entry name" value="TRANS-ACONITATE 2-METHYLTRANSFERASE-RELATED"/>
    <property type="match status" value="1"/>
</dbReference>
<protein>
    <recommendedName>
        <fullName evidence="3">Class I SAM-dependent methyltransferase</fullName>
    </recommendedName>
</protein>
<evidence type="ECO:0000313" key="1">
    <source>
        <dbReference type="EMBL" id="UYP48017.1"/>
    </source>
</evidence>
<organism evidence="1 2">
    <name type="scientific">Candidatus Lokiarchaeum ossiferum</name>
    <dbReference type="NCBI Taxonomy" id="2951803"/>
    <lineage>
        <taxon>Archaea</taxon>
        <taxon>Promethearchaeati</taxon>
        <taxon>Promethearchaeota</taxon>
        <taxon>Promethearchaeia</taxon>
        <taxon>Promethearchaeales</taxon>
        <taxon>Promethearchaeaceae</taxon>
        <taxon>Candidatus Lokiarchaeum</taxon>
    </lineage>
</organism>
<reference evidence="1" key="1">
    <citation type="submission" date="2022-09" db="EMBL/GenBank/DDBJ databases">
        <title>Actin cytoskeleton and complex cell architecture in an #Asgard archaeon.</title>
        <authorList>
            <person name="Ponce Toledo R.I."/>
            <person name="Schleper C."/>
            <person name="Rodrigues Oliveira T."/>
            <person name="Wollweber F."/>
            <person name="Xu J."/>
            <person name="Rittmann S."/>
            <person name="Klingl A."/>
            <person name="Pilhofer M."/>
        </authorList>
    </citation>
    <scope>NUCLEOTIDE SEQUENCE</scope>
    <source>
        <strain evidence="1">B-35</strain>
    </source>
</reference>
<keyword evidence="2" id="KW-1185">Reference proteome</keyword>
<dbReference type="Proteomes" id="UP001208689">
    <property type="component" value="Chromosome"/>
</dbReference>
<dbReference type="EMBL" id="CP104013">
    <property type="protein sequence ID" value="UYP48017.1"/>
    <property type="molecule type" value="Genomic_DNA"/>
</dbReference>
<accession>A0ABY6HWX7</accession>
<gene>
    <name evidence="1" type="ORF">NEF87_004302</name>
</gene>
<dbReference type="SUPFAM" id="SSF53335">
    <property type="entry name" value="S-adenosyl-L-methionine-dependent methyltransferases"/>
    <property type="match status" value="1"/>
</dbReference>
<dbReference type="InterPro" id="IPR029063">
    <property type="entry name" value="SAM-dependent_MTases_sf"/>
</dbReference>
<dbReference type="Gene3D" id="3.40.50.150">
    <property type="entry name" value="Vaccinia Virus protein VP39"/>
    <property type="match status" value="1"/>
</dbReference>
<sequence length="323" mass="37651">MEKKDKCLICKNDELNYFVAFEKMYGTKKKFRYYECKNCGMLRICIIPEDIASYYPSDYYSFRTSNSIIQKIKDFLILYRDKYLLQNKKTLIGKIVANHHPMENLDDFHYILKNINLDNSTVLDIGSGSGNFLKTLANIGFTKNVGVDPFIEKDIITKQYKVFKKSLSDLVKEDVHFDNIFSTHSLEHMPNQEKALMQMKKLLKNDNSSIILSIPIKTNYVWEKYGINWVQLDVPRHVCIQTLKSFKILLHKVGLKIQNYKFNSKINLFLGSELYLRGLPLCTNGKSNKNIFSNNEIINFSEELDSLNEQENGDQIICILKKT</sequence>
<name>A0ABY6HWX7_9ARCH</name>
<dbReference type="CDD" id="cd02440">
    <property type="entry name" value="AdoMet_MTases"/>
    <property type="match status" value="1"/>
</dbReference>
<evidence type="ECO:0000313" key="2">
    <source>
        <dbReference type="Proteomes" id="UP001208689"/>
    </source>
</evidence>
<dbReference type="Pfam" id="PF13489">
    <property type="entry name" value="Methyltransf_23"/>
    <property type="match status" value="1"/>
</dbReference>
<evidence type="ECO:0008006" key="3">
    <source>
        <dbReference type="Google" id="ProtNLM"/>
    </source>
</evidence>